<dbReference type="InterPro" id="IPR020846">
    <property type="entry name" value="MFS_dom"/>
</dbReference>
<comment type="subcellular location">
    <subcellularLocation>
        <location evidence="1">Cell membrane</location>
        <topology evidence="1">Multi-pass membrane protein</topology>
    </subcellularLocation>
</comment>
<evidence type="ECO:0000256" key="1">
    <source>
        <dbReference type="ARBA" id="ARBA00004651"/>
    </source>
</evidence>
<proteinExistence type="predicted"/>
<reference evidence="8 9" key="1">
    <citation type="submission" date="2018-08" db="EMBL/GenBank/DDBJ databases">
        <title>Meiothermus luteus KCTC 52599 genome sequencing project.</title>
        <authorList>
            <person name="Da Costa M.S."/>
            <person name="Albuquerque L."/>
            <person name="Raposo P."/>
            <person name="Froufe H.J.C."/>
            <person name="Barroso C.S."/>
            <person name="Egas C."/>
        </authorList>
    </citation>
    <scope>NUCLEOTIDE SEQUENCE [LARGE SCALE GENOMIC DNA]</scope>
    <source>
        <strain evidence="8 9">KCTC 52599</strain>
    </source>
</reference>
<feature type="transmembrane region" description="Helical" evidence="6">
    <location>
        <begin position="47"/>
        <end position="68"/>
    </location>
</feature>
<dbReference type="SUPFAM" id="SSF103473">
    <property type="entry name" value="MFS general substrate transporter"/>
    <property type="match status" value="1"/>
</dbReference>
<dbReference type="InterPro" id="IPR011701">
    <property type="entry name" value="MFS"/>
</dbReference>
<sequence>MIGAHMWSALKHPGFRWLFTSSFVSIAGSKIHRVALLFVAYQETQNALWVSLILGSQFVASAVLGPLLGPLVDRYDRRALMVIADLARAFLVACIPLFAMNTMPLLMLIAFCMAALEALHYSASQSAIPEMVPESSLDAANGLMTFVVRFADVAFVALAGVLVANVGPAPAFWIDATSYLVSAALLTLLPPLQGKGSRGNYFASVTAGLQSLWQNPVLSRTVGTLAIAAAFGSVEAALGIVYAVGALKIGVQGFGVLEALMAGGAILGLFVTMPLIKRFSRETVFLMGLGLWGVFMTSIGLFPHPLWAGVAMLVLGLLNTMFIVPARSIIQLAAPSEVRGRVMAAFGATMQSAVLMGTFLAGVLEPRIGVLAVLSLSGVAVSLTVFTVWLRGGIPHPVRQEQAG</sequence>
<feature type="transmembrane region" description="Helical" evidence="6">
    <location>
        <begin position="342"/>
        <end position="364"/>
    </location>
</feature>
<evidence type="ECO:0000313" key="9">
    <source>
        <dbReference type="Proteomes" id="UP000265800"/>
    </source>
</evidence>
<feature type="transmembrane region" description="Helical" evidence="6">
    <location>
        <begin position="308"/>
        <end position="330"/>
    </location>
</feature>
<dbReference type="GO" id="GO:0005886">
    <property type="term" value="C:plasma membrane"/>
    <property type="evidence" value="ECO:0007669"/>
    <property type="project" value="UniProtKB-SubCell"/>
</dbReference>
<gene>
    <name evidence="8" type="ORF">Mlute_00809</name>
</gene>
<evidence type="ECO:0000256" key="6">
    <source>
        <dbReference type="SAM" id="Phobius"/>
    </source>
</evidence>
<organism evidence="8 9">
    <name type="scientific">Meiothermus luteus</name>
    <dbReference type="NCBI Taxonomy" id="2026184"/>
    <lineage>
        <taxon>Bacteria</taxon>
        <taxon>Thermotogati</taxon>
        <taxon>Deinococcota</taxon>
        <taxon>Deinococci</taxon>
        <taxon>Thermales</taxon>
        <taxon>Thermaceae</taxon>
        <taxon>Meiothermus</taxon>
    </lineage>
</organism>
<feature type="domain" description="Major facilitator superfamily (MFS) profile" evidence="7">
    <location>
        <begin position="200"/>
        <end position="404"/>
    </location>
</feature>
<feature type="transmembrane region" description="Helical" evidence="6">
    <location>
        <begin position="283"/>
        <end position="302"/>
    </location>
</feature>
<keyword evidence="9" id="KW-1185">Reference proteome</keyword>
<keyword evidence="4 6" id="KW-1133">Transmembrane helix</keyword>
<evidence type="ECO:0000256" key="5">
    <source>
        <dbReference type="ARBA" id="ARBA00023136"/>
    </source>
</evidence>
<keyword evidence="3 6" id="KW-0812">Transmembrane</keyword>
<evidence type="ECO:0000256" key="2">
    <source>
        <dbReference type="ARBA" id="ARBA00022475"/>
    </source>
</evidence>
<keyword evidence="2" id="KW-1003">Cell membrane</keyword>
<accession>A0A399EWC7</accession>
<dbReference type="Pfam" id="PF07690">
    <property type="entry name" value="MFS_1"/>
    <property type="match status" value="1"/>
</dbReference>
<evidence type="ECO:0000313" key="8">
    <source>
        <dbReference type="EMBL" id="RIH87935.1"/>
    </source>
</evidence>
<evidence type="ECO:0000256" key="4">
    <source>
        <dbReference type="ARBA" id="ARBA00022989"/>
    </source>
</evidence>
<feature type="transmembrane region" description="Helical" evidence="6">
    <location>
        <begin position="143"/>
        <end position="164"/>
    </location>
</feature>
<comment type="caution">
    <text evidence="8">The sequence shown here is derived from an EMBL/GenBank/DDBJ whole genome shotgun (WGS) entry which is preliminary data.</text>
</comment>
<dbReference type="EMBL" id="QWKZ01000017">
    <property type="protein sequence ID" value="RIH87935.1"/>
    <property type="molecule type" value="Genomic_DNA"/>
</dbReference>
<dbReference type="InterPro" id="IPR036259">
    <property type="entry name" value="MFS_trans_sf"/>
</dbReference>
<dbReference type="AlphaFoldDB" id="A0A399EWC7"/>
<dbReference type="PANTHER" id="PTHR23513">
    <property type="entry name" value="INTEGRAL MEMBRANE EFFLUX PROTEIN-RELATED"/>
    <property type="match status" value="1"/>
</dbReference>
<name>A0A399EWC7_9DEIN</name>
<dbReference type="PROSITE" id="PS50850">
    <property type="entry name" value="MFS"/>
    <property type="match status" value="1"/>
</dbReference>
<protein>
    <submittedName>
        <fullName evidence="8">H+ Antiporter protein</fullName>
    </submittedName>
</protein>
<dbReference type="Proteomes" id="UP000265800">
    <property type="component" value="Unassembled WGS sequence"/>
</dbReference>
<dbReference type="CDD" id="cd06173">
    <property type="entry name" value="MFS_MefA_like"/>
    <property type="match status" value="1"/>
</dbReference>
<feature type="transmembrane region" description="Helical" evidence="6">
    <location>
        <begin position="249"/>
        <end position="271"/>
    </location>
</feature>
<dbReference type="PANTHER" id="PTHR23513:SF6">
    <property type="entry name" value="MAJOR FACILITATOR SUPERFAMILY ASSOCIATED DOMAIN-CONTAINING PROTEIN"/>
    <property type="match status" value="1"/>
</dbReference>
<keyword evidence="5 6" id="KW-0472">Membrane</keyword>
<evidence type="ECO:0000259" key="7">
    <source>
        <dbReference type="PROSITE" id="PS50850"/>
    </source>
</evidence>
<evidence type="ECO:0000256" key="3">
    <source>
        <dbReference type="ARBA" id="ARBA00022692"/>
    </source>
</evidence>
<dbReference type="Gene3D" id="1.20.1250.20">
    <property type="entry name" value="MFS general substrate transporter like domains"/>
    <property type="match status" value="1"/>
</dbReference>
<dbReference type="GO" id="GO:0022857">
    <property type="term" value="F:transmembrane transporter activity"/>
    <property type="evidence" value="ECO:0007669"/>
    <property type="project" value="InterPro"/>
</dbReference>
<feature type="transmembrane region" description="Helical" evidence="6">
    <location>
        <begin position="222"/>
        <end position="243"/>
    </location>
</feature>
<feature type="transmembrane region" description="Helical" evidence="6">
    <location>
        <begin position="370"/>
        <end position="390"/>
    </location>
</feature>